<dbReference type="AlphaFoldDB" id="A0AB35IV54"/>
<proteinExistence type="predicted"/>
<dbReference type="RefSeq" id="WP_195992748.1">
    <property type="nucleotide sequence ID" value="NZ_JADPBJ010000037.1"/>
</dbReference>
<protein>
    <submittedName>
        <fullName evidence="1">Uncharacterized protein</fullName>
    </submittedName>
</protein>
<comment type="caution">
    <text evidence="1">The sequence shown here is derived from an EMBL/GenBank/DDBJ whole genome shotgun (WGS) entry which is preliminary data.</text>
</comment>
<organism evidence="1 2">
    <name type="scientific">Thomasclavelia ramosa</name>
    <dbReference type="NCBI Taxonomy" id="1547"/>
    <lineage>
        <taxon>Bacteria</taxon>
        <taxon>Bacillati</taxon>
        <taxon>Bacillota</taxon>
        <taxon>Erysipelotrichia</taxon>
        <taxon>Erysipelotrichales</taxon>
        <taxon>Coprobacillaceae</taxon>
        <taxon>Thomasclavelia</taxon>
    </lineage>
</organism>
<evidence type="ECO:0000313" key="1">
    <source>
        <dbReference type="EMBL" id="MDB7086062.1"/>
    </source>
</evidence>
<evidence type="ECO:0000313" key="2">
    <source>
        <dbReference type="Proteomes" id="UP001211987"/>
    </source>
</evidence>
<sequence>MNQKFLLKWTEKGPIVIETKSNIISYETIKNHVADLVDYVSYIDFGNTKYEIIVDDEGICKKLPITFIVVDKVNLKICSPLAGPCLIVKSDSEGNNLPLEFEDVIKIILHVKEVEGKYFIELDNEYVNKTNEMLMKFFTSKCG</sequence>
<dbReference type="EMBL" id="JAQLKE010000095">
    <property type="protein sequence ID" value="MDB7086062.1"/>
    <property type="molecule type" value="Genomic_DNA"/>
</dbReference>
<reference evidence="1" key="1">
    <citation type="submission" date="2023-01" db="EMBL/GenBank/DDBJ databases">
        <title>Human gut microbiome strain richness.</title>
        <authorList>
            <person name="Chen-Liaw A."/>
        </authorList>
    </citation>
    <scope>NUCLEOTIDE SEQUENCE</scope>
    <source>
        <strain evidence="1">1001217st2_G6_1001217B_191108</strain>
    </source>
</reference>
<name>A0AB35IV54_9FIRM</name>
<accession>A0AB35IV54</accession>
<gene>
    <name evidence="1" type="ORF">PM738_19995</name>
</gene>
<dbReference type="Proteomes" id="UP001211987">
    <property type="component" value="Unassembled WGS sequence"/>
</dbReference>